<comment type="caution">
    <text evidence="2">The sequence shown here is derived from an EMBL/GenBank/DDBJ whole genome shotgun (WGS) entry which is preliminary data.</text>
</comment>
<dbReference type="Proteomes" id="UP000249185">
    <property type="component" value="Unassembled WGS sequence"/>
</dbReference>
<dbReference type="SMART" id="SM00460">
    <property type="entry name" value="TGc"/>
    <property type="match status" value="1"/>
</dbReference>
<protein>
    <submittedName>
        <fullName evidence="2">Transglutaminase</fullName>
    </submittedName>
</protein>
<dbReference type="AlphaFoldDB" id="A0A2W5QCK6"/>
<dbReference type="PANTHER" id="PTHR33490">
    <property type="entry name" value="BLR5614 PROTEIN-RELATED"/>
    <property type="match status" value="1"/>
</dbReference>
<dbReference type="Pfam" id="PF01841">
    <property type="entry name" value="Transglut_core"/>
    <property type="match status" value="1"/>
</dbReference>
<gene>
    <name evidence="2" type="ORF">DI556_02250</name>
</gene>
<dbReference type="SUPFAM" id="SSF54001">
    <property type="entry name" value="Cysteine proteinases"/>
    <property type="match status" value="1"/>
</dbReference>
<proteinExistence type="predicted"/>
<sequence>MPLFNVRHVTTYHYRRPVSFGEHRLLFRPRDSYDQTLLGAELVTDPPNSRLRWIHDVFGNCVALVSFEGPADQLRFESRIRLDHTPRAELSFATDPAALRYPFVYSPEEAPDLAGTTRPHYPDDRVTRWARQFVRADGKTETGHLLMTMCYAIHEGFAYARRNEHGTQSPSRTLSIRRGTCRDFALLMMESVRSLGFAARFVSGYVYVPDRDDTEIRGGGSTHAWCEVYLPGAGWIEFDPTNGIVGNRDLIRVAVARDPSQAIPLSGTYAGAARDFLDMEVSVTVTTEPAATEPAGPRRIE</sequence>
<evidence type="ECO:0000313" key="3">
    <source>
        <dbReference type="Proteomes" id="UP000249185"/>
    </source>
</evidence>
<name>A0A2W5QCK6_RHOSU</name>
<evidence type="ECO:0000313" key="2">
    <source>
        <dbReference type="EMBL" id="PZQ52493.1"/>
    </source>
</evidence>
<dbReference type="EMBL" id="QFPW01000001">
    <property type="protein sequence ID" value="PZQ52493.1"/>
    <property type="molecule type" value="Genomic_DNA"/>
</dbReference>
<accession>A0A2W5QCK6</accession>
<dbReference type="InterPro" id="IPR013589">
    <property type="entry name" value="Bac_transglu_N"/>
</dbReference>
<dbReference type="Gene3D" id="3.10.620.30">
    <property type="match status" value="1"/>
</dbReference>
<dbReference type="InterPro" id="IPR002931">
    <property type="entry name" value="Transglutaminase-like"/>
</dbReference>
<reference evidence="2 3" key="1">
    <citation type="submission" date="2017-08" db="EMBL/GenBank/DDBJ databases">
        <title>Infants hospitalized years apart are colonized by the same room-sourced microbial strains.</title>
        <authorList>
            <person name="Brooks B."/>
            <person name="Olm M.R."/>
            <person name="Firek B.A."/>
            <person name="Baker R."/>
            <person name="Thomas B.C."/>
            <person name="Morowitz M.J."/>
            <person name="Banfield J.F."/>
        </authorList>
    </citation>
    <scope>NUCLEOTIDE SEQUENCE [LARGE SCALE GENOMIC DNA]</scope>
    <source>
        <strain evidence="2">S2_005_002_R2_34</strain>
    </source>
</reference>
<evidence type="ECO:0000259" key="1">
    <source>
        <dbReference type="SMART" id="SM00460"/>
    </source>
</evidence>
<feature type="domain" description="Transglutaminase-like" evidence="1">
    <location>
        <begin position="173"/>
        <end position="242"/>
    </location>
</feature>
<organism evidence="2 3">
    <name type="scientific">Rhodovulum sulfidophilum</name>
    <name type="common">Rhodobacter sulfidophilus</name>
    <dbReference type="NCBI Taxonomy" id="35806"/>
    <lineage>
        <taxon>Bacteria</taxon>
        <taxon>Pseudomonadati</taxon>
        <taxon>Pseudomonadota</taxon>
        <taxon>Alphaproteobacteria</taxon>
        <taxon>Rhodobacterales</taxon>
        <taxon>Paracoccaceae</taxon>
        <taxon>Rhodovulum</taxon>
    </lineage>
</organism>
<dbReference type="PANTHER" id="PTHR33490:SF1">
    <property type="entry name" value="SLL1233 PROTEIN"/>
    <property type="match status" value="1"/>
</dbReference>
<dbReference type="Pfam" id="PF08379">
    <property type="entry name" value="Bact_transglu_N"/>
    <property type="match status" value="1"/>
</dbReference>
<dbReference type="InterPro" id="IPR038765">
    <property type="entry name" value="Papain-like_cys_pep_sf"/>
</dbReference>